<proteinExistence type="predicted"/>
<name>A0A4V1L6B4_9BACT</name>
<evidence type="ECO:0000313" key="3">
    <source>
        <dbReference type="Proteomes" id="UP000289437"/>
    </source>
</evidence>
<accession>A0A4V1L6B4</accession>
<organism evidence="2 3">
    <name type="scientific">Granulicella sibirica</name>
    <dbReference type="NCBI Taxonomy" id="2479048"/>
    <lineage>
        <taxon>Bacteria</taxon>
        <taxon>Pseudomonadati</taxon>
        <taxon>Acidobacteriota</taxon>
        <taxon>Terriglobia</taxon>
        <taxon>Terriglobales</taxon>
        <taxon>Acidobacteriaceae</taxon>
        <taxon>Granulicella</taxon>
    </lineage>
</organism>
<dbReference type="AlphaFoldDB" id="A0A4V1L6B4"/>
<dbReference type="RefSeq" id="WP_128912629.1">
    <property type="nucleotide sequence ID" value="NZ_RDSM01000001.1"/>
</dbReference>
<keyword evidence="3" id="KW-1185">Reference proteome</keyword>
<dbReference type="EMBL" id="RDSM01000001">
    <property type="protein sequence ID" value="RXH58674.1"/>
    <property type="molecule type" value="Genomic_DNA"/>
</dbReference>
<sequence length="87" mass="8897">MSFSITPPPSTSLQQNEINAPTPVPVPKPTESQNIAKLASTGTPVLEIATKLGLPVNEVDTTLGLKIPTASETGSTAALSTRLSVTA</sequence>
<evidence type="ECO:0000256" key="1">
    <source>
        <dbReference type="SAM" id="MobiDB-lite"/>
    </source>
</evidence>
<dbReference type="Proteomes" id="UP000289437">
    <property type="component" value="Unassembled WGS sequence"/>
</dbReference>
<reference evidence="2 3" key="1">
    <citation type="submission" date="2018-11" db="EMBL/GenBank/DDBJ databases">
        <authorList>
            <person name="Mardanov A.V."/>
            <person name="Ravin N.V."/>
            <person name="Dedysh S.N."/>
        </authorList>
    </citation>
    <scope>NUCLEOTIDE SEQUENCE [LARGE SCALE GENOMIC DNA]</scope>
    <source>
        <strain evidence="2 3">AF10</strain>
    </source>
</reference>
<comment type="caution">
    <text evidence="2">The sequence shown here is derived from an EMBL/GenBank/DDBJ whole genome shotgun (WGS) entry which is preliminary data.</text>
</comment>
<evidence type="ECO:0000313" key="2">
    <source>
        <dbReference type="EMBL" id="RXH58674.1"/>
    </source>
</evidence>
<feature type="compositionally biased region" description="Pro residues" evidence="1">
    <location>
        <begin position="1"/>
        <end position="10"/>
    </location>
</feature>
<reference evidence="3" key="2">
    <citation type="submission" date="2019-02" db="EMBL/GenBank/DDBJ databases">
        <title>Granulicella sibirica sp. nov., a psychrotolerant acidobacterium isolated from an organic soil layer in forested tundra, West Siberia.</title>
        <authorList>
            <person name="Oshkin I.Y."/>
            <person name="Kulichevskaya I.S."/>
            <person name="Rijpstra W.I.C."/>
            <person name="Sinninghe Damste J.S."/>
            <person name="Rakitin A.L."/>
            <person name="Ravin N.V."/>
            <person name="Dedysh S.N."/>
        </authorList>
    </citation>
    <scope>NUCLEOTIDE SEQUENCE [LARGE SCALE GENOMIC DNA]</scope>
    <source>
        <strain evidence="3">AF10</strain>
    </source>
</reference>
<feature type="region of interest" description="Disordered" evidence="1">
    <location>
        <begin position="1"/>
        <end position="30"/>
    </location>
</feature>
<protein>
    <submittedName>
        <fullName evidence="2">Uncharacterized protein</fullName>
    </submittedName>
</protein>
<gene>
    <name evidence="2" type="ORF">GRAN_1984</name>
</gene>